<dbReference type="InterPro" id="IPR011053">
    <property type="entry name" value="Single_hybrid_motif"/>
</dbReference>
<dbReference type="PROSITE" id="PS50968">
    <property type="entry name" value="BIOTINYL_LIPOYL"/>
    <property type="match status" value="1"/>
</dbReference>
<evidence type="ECO:0000256" key="1">
    <source>
        <dbReference type="ARBA" id="ARBA00009249"/>
    </source>
</evidence>
<organism evidence="6 7">
    <name type="scientific">Candidatus Nitrospira neomarina</name>
    <dbReference type="NCBI Taxonomy" id="3020899"/>
    <lineage>
        <taxon>Bacteria</taxon>
        <taxon>Pseudomonadati</taxon>
        <taxon>Nitrospirota</taxon>
        <taxon>Nitrospiria</taxon>
        <taxon>Nitrospirales</taxon>
        <taxon>Nitrospiraceae</taxon>
        <taxon>Nitrospira</taxon>
    </lineage>
</organism>
<dbReference type="AlphaFoldDB" id="A0AA96GNC2"/>
<evidence type="ECO:0000256" key="4">
    <source>
        <dbReference type="PIRSR" id="PIRSR617453-50"/>
    </source>
</evidence>
<dbReference type="InterPro" id="IPR003016">
    <property type="entry name" value="2-oxoA_DH_lipoyl-BS"/>
</dbReference>
<dbReference type="GO" id="GO:0005829">
    <property type="term" value="C:cytosol"/>
    <property type="evidence" value="ECO:0007669"/>
    <property type="project" value="TreeGrafter"/>
</dbReference>
<dbReference type="HAMAP" id="MF_00272">
    <property type="entry name" value="GcvH"/>
    <property type="match status" value="1"/>
</dbReference>
<dbReference type="Gene3D" id="2.40.50.100">
    <property type="match status" value="1"/>
</dbReference>
<feature type="modified residue" description="N6-lipoyllysine" evidence="3 4">
    <location>
        <position position="62"/>
    </location>
</feature>
<name>A0AA96GNC2_9BACT</name>
<dbReference type="InterPro" id="IPR002930">
    <property type="entry name" value="GCV_H"/>
</dbReference>
<dbReference type="GO" id="GO:0019464">
    <property type="term" value="P:glycine decarboxylation via glycine cleavage system"/>
    <property type="evidence" value="ECO:0007669"/>
    <property type="project" value="UniProtKB-UniRule"/>
</dbReference>
<dbReference type="InterPro" id="IPR017453">
    <property type="entry name" value="GCV_H_sub"/>
</dbReference>
<protein>
    <recommendedName>
        <fullName evidence="3">Glycine cleavage system H protein</fullName>
    </recommendedName>
</protein>
<sequence>MEPQDLRFHKEHEWIRVEGKKATLGISNFAQDALGDVVFVDVPKVGTSLQAEDQLGEVESTKATSTIYTPVTGKILQVNTELQDHPELLNQDPYGKGWIAVLELADPGEVDGLMTPEQYTAFLASQES</sequence>
<dbReference type="PROSITE" id="PS00189">
    <property type="entry name" value="LIPOYL"/>
    <property type="match status" value="1"/>
</dbReference>
<keyword evidence="2 3" id="KW-0450">Lipoyl</keyword>
<comment type="cofactor">
    <cofactor evidence="3">
        <name>(R)-lipoate</name>
        <dbReference type="ChEBI" id="CHEBI:83088"/>
    </cofactor>
    <text evidence="3">Binds 1 lipoyl cofactor covalently.</text>
</comment>
<dbReference type="KEGG" id="nneo:PQG83_06645"/>
<dbReference type="Pfam" id="PF01597">
    <property type="entry name" value="GCV_H"/>
    <property type="match status" value="1"/>
</dbReference>
<gene>
    <name evidence="3 6" type="primary">gcvH</name>
    <name evidence="6" type="ORF">PQG83_06645</name>
</gene>
<dbReference type="Proteomes" id="UP001302494">
    <property type="component" value="Chromosome"/>
</dbReference>
<dbReference type="RefSeq" id="WP_312748022.1">
    <property type="nucleotide sequence ID" value="NZ_CP116968.1"/>
</dbReference>
<reference evidence="6 7" key="1">
    <citation type="submission" date="2023-01" db="EMBL/GenBank/DDBJ databases">
        <title>Cultivation and genomic characterization of new, ubiquitous marine nitrite-oxidizing bacteria from the Nitrospirales.</title>
        <authorList>
            <person name="Mueller A.J."/>
            <person name="Daebeler A."/>
            <person name="Herbold C.W."/>
            <person name="Kirkegaard R.H."/>
            <person name="Daims H."/>
        </authorList>
    </citation>
    <scope>NUCLEOTIDE SEQUENCE [LARGE SCALE GENOMIC DNA]</scope>
    <source>
        <strain evidence="6 7">DK</strain>
    </source>
</reference>
<dbReference type="NCBIfam" id="NF002270">
    <property type="entry name" value="PRK01202.1"/>
    <property type="match status" value="1"/>
</dbReference>
<dbReference type="NCBIfam" id="TIGR00527">
    <property type="entry name" value="gcvH"/>
    <property type="match status" value="1"/>
</dbReference>
<accession>A0AA96GNC2</accession>
<feature type="domain" description="Lipoyl-binding" evidence="5">
    <location>
        <begin position="21"/>
        <end position="103"/>
    </location>
</feature>
<dbReference type="CDD" id="cd06848">
    <property type="entry name" value="GCS_H"/>
    <property type="match status" value="1"/>
</dbReference>
<proteinExistence type="inferred from homology"/>
<evidence type="ECO:0000259" key="5">
    <source>
        <dbReference type="PROSITE" id="PS50968"/>
    </source>
</evidence>
<keyword evidence="7" id="KW-1185">Reference proteome</keyword>
<dbReference type="SUPFAM" id="SSF51230">
    <property type="entry name" value="Single hybrid motif"/>
    <property type="match status" value="1"/>
</dbReference>
<dbReference type="PANTHER" id="PTHR11715:SF3">
    <property type="entry name" value="GLYCINE CLEAVAGE SYSTEM H PROTEIN-RELATED"/>
    <property type="match status" value="1"/>
</dbReference>
<dbReference type="PANTHER" id="PTHR11715">
    <property type="entry name" value="GLYCINE CLEAVAGE SYSTEM H PROTEIN"/>
    <property type="match status" value="1"/>
</dbReference>
<dbReference type="GO" id="GO:0009249">
    <property type="term" value="P:protein lipoylation"/>
    <property type="evidence" value="ECO:0007669"/>
    <property type="project" value="TreeGrafter"/>
</dbReference>
<comment type="similarity">
    <text evidence="1 3">Belongs to the GcvH family.</text>
</comment>
<comment type="function">
    <text evidence="3">The glycine cleavage system catalyzes the degradation of glycine. The H protein shuttles the methylamine group of glycine from the P protein to the T protein.</text>
</comment>
<evidence type="ECO:0000256" key="3">
    <source>
        <dbReference type="HAMAP-Rule" id="MF_00272"/>
    </source>
</evidence>
<dbReference type="InterPro" id="IPR033753">
    <property type="entry name" value="GCV_H/Fam206"/>
</dbReference>
<comment type="subunit">
    <text evidence="3">The glycine cleavage system is composed of four proteins: P, T, L and H.</text>
</comment>
<dbReference type="InterPro" id="IPR000089">
    <property type="entry name" value="Biotin_lipoyl"/>
</dbReference>
<evidence type="ECO:0000313" key="7">
    <source>
        <dbReference type="Proteomes" id="UP001302494"/>
    </source>
</evidence>
<dbReference type="GO" id="GO:0005960">
    <property type="term" value="C:glycine cleavage complex"/>
    <property type="evidence" value="ECO:0007669"/>
    <property type="project" value="InterPro"/>
</dbReference>
<evidence type="ECO:0000313" key="6">
    <source>
        <dbReference type="EMBL" id="WNM63425.1"/>
    </source>
</evidence>
<evidence type="ECO:0000256" key="2">
    <source>
        <dbReference type="ARBA" id="ARBA00022823"/>
    </source>
</evidence>
<dbReference type="EMBL" id="CP116968">
    <property type="protein sequence ID" value="WNM63425.1"/>
    <property type="molecule type" value="Genomic_DNA"/>
</dbReference>